<protein>
    <submittedName>
        <fullName evidence="1">Uncharacterized protein</fullName>
    </submittedName>
</protein>
<organism evidence="1">
    <name type="scientific">Noccaea caerulescens</name>
    <name type="common">Alpine penny-cress</name>
    <name type="synonym">Thlaspi caerulescens</name>
    <dbReference type="NCBI Taxonomy" id="107243"/>
    <lineage>
        <taxon>Eukaryota</taxon>
        <taxon>Viridiplantae</taxon>
        <taxon>Streptophyta</taxon>
        <taxon>Embryophyta</taxon>
        <taxon>Tracheophyta</taxon>
        <taxon>Spermatophyta</taxon>
        <taxon>Magnoliopsida</taxon>
        <taxon>eudicotyledons</taxon>
        <taxon>Gunneridae</taxon>
        <taxon>Pentapetalae</taxon>
        <taxon>rosids</taxon>
        <taxon>malvids</taxon>
        <taxon>Brassicales</taxon>
        <taxon>Brassicaceae</taxon>
        <taxon>Coluteocarpeae</taxon>
        <taxon>Noccaea</taxon>
    </lineage>
</organism>
<evidence type="ECO:0000313" key="1">
    <source>
        <dbReference type="EMBL" id="JAU95625.1"/>
    </source>
</evidence>
<gene>
    <name evidence="1" type="ORF">MP_TR12947_c0_g1_i1_g.37894</name>
</gene>
<proteinExistence type="predicted"/>
<dbReference type="AlphaFoldDB" id="A0A1J3JTD3"/>
<sequence>MIFETPNNSVTFFLSAKTGEREANIRFSCEVVEGEKPISGNINDCNHGGIILVHLQVVVVTFVVQVLSVGCCCIPKFILIFSDGVASIIVMNGQIV</sequence>
<accession>A0A1J3JTD3</accession>
<dbReference type="EMBL" id="GEVM01010313">
    <property type="protein sequence ID" value="JAU95625.1"/>
    <property type="molecule type" value="Transcribed_RNA"/>
</dbReference>
<reference evidence="1" key="1">
    <citation type="submission" date="2016-07" db="EMBL/GenBank/DDBJ databases">
        <title>De novo transcriptome assembly of four accessions of the metal hyperaccumulator plant Noccaea caerulescens.</title>
        <authorList>
            <person name="Blande D."/>
            <person name="Halimaa P."/>
            <person name="Tervahauta A.I."/>
            <person name="Aarts M.G."/>
            <person name="Karenlampi S.O."/>
        </authorList>
    </citation>
    <scope>NUCLEOTIDE SEQUENCE</scope>
</reference>
<name>A0A1J3JTD3_NOCCA</name>